<organism evidence="1 2">
    <name type="scientific">Coleophoma crateriformis</name>
    <dbReference type="NCBI Taxonomy" id="565419"/>
    <lineage>
        <taxon>Eukaryota</taxon>
        <taxon>Fungi</taxon>
        <taxon>Dikarya</taxon>
        <taxon>Ascomycota</taxon>
        <taxon>Pezizomycotina</taxon>
        <taxon>Leotiomycetes</taxon>
        <taxon>Helotiales</taxon>
        <taxon>Dermateaceae</taxon>
        <taxon>Coleophoma</taxon>
    </lineage>
</organism>
<proteinExistence type="predicted"/>
<reference evidence="1 2" key="1">
    <citation type="journal article" date="2018" name="IMA Fungus">
        <title>IMA Genome-F 9: Draft genome sequence of Annulohypoxylon stygium, Aspergillus mulundensis, Berkeleyomyces basicola (syn. Thielaviopsis basicola), Ceratocystis smalleyi, two Cercospora beticola strains, Coleophoma cylindrospora, Fusarium fracticaudum, Phialophora cf. hyalina, and Morchella septimelata.</title>
        <authorList>
            <person name="Wingfield B.D."/>
            <person name="Bills G.F."/>
            <person name="Dong Y."/>
            <person name="Huang W."/>
            <person name="Nel W.J."/>
            <person name="Swalarsk-Parry B.S."/>
            <person name="Vaghefi N."/>
            <person name="Wilken P.M."/>
            <person name="An Z."/>
            <person name="de Beer Z.W."/>
            <person name="De Vos L."/>
            <person name="Chen L."/>
            <person name="Duong T.A."/>
            <person name="Gao Y."/>
            <person name="Hammerbacher A."/>
            <person name="Kikkert J.R."/>
            <person name="Li Y."/>
            <person name="Li H."/>
            <person name="Li K."/>
            <person name="Li Q."/>
            <person name="Liu X."/>
            <person name="Ma X."/>
            <person name="Naidoo K."/>
            <person name="Pethybridge S.J."/>
            <person name="Sun J."/>
            <person name="Steenkamp E.T."/>
            <person name="van der Nest M.A."/>
            <person name="van Wyk S."/>
            <person name="Wingfield M.J."/>
            <person name="Xiong C."/>
            <person name="Yue Q."/>
            <person name="Zhang X."/>
        </authorList>
    </citation>
    <scope>NUCLEOTIDE SEQUENCE [LARGE SCALE GENOMIC DNA]</scope>
    <source>
        <strain evidence="1 2">BP5796</strain>
    </source>
</reference>
<accession>A0A3D8T1G8</accession>
<dbReference type="SUPFAM" id="SSF55144">
    <property type="entry name" value="LigT-like"/>
    <property type="match status" value="1"/>
</dbReference>
<dbReference type="Proteomes" id="UP000256328">
    <property type="component" value="Unassembled WGS sequence"/>
</dbReference>
<evidence type="ECO:0000313" key="1">
    <source>
        <dbReference type="EMBL" id="RDW92413.1"/>
    </source>
</evidence>
<sequence length="319" mass="35999">MASVPAGTPDVLNKFEDLSGVNSALYQNPYDALLEACHDDPVLIQARYDTHRTTRNAQQKAALLSPSFSGLNIDQILRKLEDQTIEPGFSDPRNCLVFWARPPKHIRDLVDRVQTKLRESAPGLWLMPISNLHLTALEVTHSLTSPEILALVEKLGDNVIKNMTDYPYQHRARLIKPMLSYDASAIALSFVPAASENLLGSRSPEDDTFSYHHLRRDLFNIATTESPVTINSRYVVPSSHITIGRFLTQEDHNSPEKMKRWIGAIEEINEMLFREFWPDDQAKDISMGEWIVGQEKGLDCREGVLWYGGGQTVRLGKGF</sequence>
<evidence type="ECO:0000313" key="2">
    <source>
        <dbReference type="Proteomes" id="UP000256328"/>
    </source>
</evidence>
<dbReference type="InterPro" id="IPR009097">
    <property type="entry name" value="Cyclic_Pdiesterase"/>
</dbReference>
<name>A0A3D8T1G8_9HELO</name>
<evidence type="ECO:0008006" key="3">
    <source>
        <dbReference type="Google" id="ProtNLM"/>
    </source>
</evidence>
<dbReference type="EMBL" id="PDLN01000002">
    <property type="protein sequence ID" value="RDW92413.1"/>
    <property type="molecule type" value="Genomic_DNA"/>
</dbReference>
<comment type="caution">
    <text evidence="1">The sequence shown here is derived from an EMBL/GenBank/DDBJ whole genome shotgun (WGS) entry which is preliminary data.</text>
</comment>
<dbReference type="OrthoDB" id="2967263at2759"/>
<dbReference type="AlphaFoldDB" id="A0A3D8T1G8"/>
<protein>
    <recommendedName>
        <fullName evidence="3">RNA ligase/cyclic nucleotide phosphodiesterase</fullName>
    </recommendedName>
</protein>
<keyword evidence="2" id="KW-1185">Reference proteome</keyword>
<gene>
    <name evidence="1" type="ORF">BP5796_01807</name>
</gene>